<evidence type="ECO:0000313" key="3">
    <source>
        <dbReference type="Proteomes" id="UP001549145"/>
    </source>
</evidence>
<dbReference type="Proteomes" id="UP001549145">
    <property type="component" value="Unassembled WGS sequence"/>
</dbReference>
<gene>
    <name evidence="2" type="ORF">ABID43_004520</name>
</gene>
<keyword evidence="1" id="KW-0472">Membrane</keyword>
<protein>
    <submittedName>
        <fullName evidence="2">Uncharacterized protein</fullName>
    </submittedName>
</protein>
<accession>A0ABV2LDP9</accession>
<reference evidence="2 3" key="1">
    <citation type="submission" date="2024-06" db="EMBL/GenBank/DDBJ databases">
        <title>Genomic Encyclopedia of Type Strains, Phase IV (KMG-IV): sequencing the most valuable type-strain genomes for metagenomic binning, comparative biology and taxonomic classification.</title>
        <authorList>
            <person name="Goeker M."/>
        </authorList>
    </citation>
    <scope>NUCLEOTIDE SEQUENCE [LARGE SCALE GENOMIC DNA]</scope>
    <source>
        <strain evidence="2 3">DSM 21331</strain>
    </source>
</reference>
<keyword evidence="1" id="KW-0812">Transmembrane</keyword>
<name>A0ABV2LDP9_9HYPH</name>
<keyword evidence="3" id="KW-1185">Reference proteome</keyword>
<dbReference type="RefSeq" id="WP_238279541.1">
    <property type="nucleotide sequence ID" value="NZ_BPQL01000061.1"/>
</dbReference>
<proteinExistence type="predicted"/>
<evidence type="ECO:0000256" key="1">
    <source>
        <dbReference type="SAM" id="Phobius"/>
    </source>
</evidence>
<sequence length="80" mass="8542">MSKRSDSPAMAYDPFGEPVEIGCQSPVQAGDRRARSVAVTGFWLVATILTASRIYFADEPVAQMVANAHAQVAAFITAIL</sequence>
<comment type="caution">
    <text evidence="2">The sequence shown here is derived from an EMBL/GenBank/DDBJ whole genome shotgun (WGS) entry which is preliminary data.</text>
</comment>
<keyword evidence="1" id="KW-1133">Transmembrane helix</keyword>
<evidence type="ECO:0000313" key="2">
    <source>
        <dbReference type="EMBL" id="MET3694955.1"/>
    </source>
</evidence>
<feature type="transmembrane region" description="Helical" evidence="1">
    <location>
        <begin position="37"/>
        <end position="56"/>
    </location>
</feature>
<dbReference type="EMBL" id="JBEPMM010000020">
    <property type="protein sequence ID" value="MET3694955.1"/>
    <property type="molecule type" value="Genomic_DNA"/>
</dbReference>
<organism evidence="2 3">
    <name type="scientific">Methylobacterium goesingense</name>
    <dbReference type="NCBI Taxonomy" id="243690"/>
    <lineage>
        <taxon>Bacteria</taxon>
        <taxon>Pseudomonadati</taxon>
        <taxon>Pseudomonadota</taxon>
        <taxon>Alphaproteobacteria</taxon>
        <taxon>Hyphomicrobiales</taxon>
        <taxon>Methylobacteriaceae</taxon>
        <taxon>Methylobacterium</taxon>
    </lineage>
</organism>